<dbReference type="EMBL" id="FNQY01000013">
    <property type="protein sequence ID" value="SEA30059.1"/>
    <property type="molecule type" value="Genomic_DNA"/>
</dbReference>
<gene>
    <name evidence="1" type="ORF">SAMN05192529_11311</name>
</gene>
<dbReference type="STRING" id="551991.SAMN05192529_11311"/>
<sequence>MISGKKKHRGKQYSHRIYLGLTASMHEELLQLMAHSEYQYKSDLIRDILGNKRIKVVYRDKSIDMVMMAFGEYLKGLQQLILQMEQITQKVMELCDLEQIDYLEQKIIKLLEDYKSTLDKAGYFINELGMLWLQK</sequence>
<protein>
    <submittedName>
        <fullName evidence="1">Uncharacterized protein</fullName>
    </submittedName>
</protein>
<dbReference type="AlphaFoldDB" id="A0A1H4A1Z3"/>
<organism evidence="1 2">
    <name type="scientific">Arachidicoccus rhizosphaerae</name>
    <dbReference type="NCBI Taxonomy" id="551991"/>
    <lineage>
        <taxon>Bacteria</taxon>
        <taxon>Pseudomonadati</taxon>
        <taxon>Bacteroidota</taxon>
        <taxon>Chitinophagia</taxon>
        <taxon>Chitinophagales</taxon>
        <taxon>Chitinophagaceae</taxon>
        <taxon>Arachidicoccus</taxon>
    </lineage>
</organism>
<proteinExistence type="predicted"/>
<name>A0A1H4A1Z3_9BACT</name>
<keyword evidence="2" id="KW-1185">Reference proteome</keyword>
<dbReference type="RefSeq" id="WP_091398489.1">
    <property type="nucleotide sequence ID" value="NZ_FNQY01000013.1"/>
</dbReference>
<evidence type="ECO:0000313" key="2">
    <source>
        <dbReference type="Proteomes" id="UP000199041"/>
    </source>
</evidence>
<evidence type="ECO:0000313" key="1">
    <source>
        <dbReference type="EMBL" id="SEA30059.1"/>
    </source>
</evidence>
<accession>A0A1H4A1Z3</accession>
<dbReference type="Proteomes" id="UP000199041">
    <property type="component" value="Unassembled WGS sequence"/>
</dbReference>
<reference evidence="1 2" key="1">
    <citation type="submission" date="2016-10" db="EMBL/GenBank/DDBJ databases">
        <authorList>
            <person name="de Groot N.N."/>
        </authorList>
    </citation>
    <scope>NUCLEOTIDE SEQUENCE [LARGE SCALE GENOMIC DNA]</scope>
    <source>
        <strain evidence="1 2">Vu-144</strain>
    </source>
</reference>